<evidence type="ECO:0000256" key="4">
    <source>
        <dbReference type="ARBA" id="ARBA00022741"/>
    </source>
</evidence>
<dbReference type="AlphaFoldDB" id="A0AAN7ZXF3"/>
<evidence type="ECO:0000256" key="9">
    <source>
        <dbReference type="ARBA" id="ARBA00047514"/>
    </source>
</evidence>
<reference evidence="14 15" key="1">
    <citation type="journal article" date="2024" name="Insects">
        <title>An Improved Chromosome-Level Genome Assembly of the Firefly Pyrocoelia pectoralis.</title>
        <authorList>
            <person name="Fu X."/>
            <person name="Meyer-Rochow V.B."/>
            <person name="Ballantyne L."/>
            <person name="Zhu X."/>
        </authorList>
    </citation>
    <scope>NUCLEOTIDE SEQUENCE [LARGE SCALE GENOMIC DNA]</scope>
    <source>
        <strain evidence="14">XCY_ONT2</strain>
    </source>
</reference>
<dbReference type="Pfam" id="PF02195">
    <property type="entry name" value="ParB_N"/>
    <property type="match status" value="1"/>
</dbReference>
<evidence type="ECO:0000256" key="7">
    <source>
        <dbReference type="ARBA" id="ARBA00023002"/>
    </source>
</evidence>
<accession>A0AAN7ZXF3</accession>
<dbReference type="FunFam" id="3.90.1530.10:FF:000001">
    <property type="entry name" value="Sulfiredoxin"/>
    <property type="match status" value="1"/>
</dbReference>
<dbReference type="InterPro" id="IPR016692">
    <property type="entry name" value="Sulfiredoxin"/>
</dbReference>
<dbReference type="Proteomes" id="UP001329430">
    <property type="component" value="Chromosome 1"/>
</dbReference>
<feature type="domain" description="ParB-like N-terminal" evidence="13">
    <location>
        <begin position="11"/>
        <end position="104"/>
    </location>
</feature>
<keyword evidence="7 10" id="KW-0560">Oxidoreductase</keyword>
<feature type="binding site" evidence="11">
    <location>
        <begin position="71"/>
        <end position="74"/>
    </location>
    <ligand>
        <name>ATP</name>
        <dbReference type="ChEBI" id="CHEBI:30616"/>
    </ligand>
</feature>
<dbReference type="GO" id="GO:0005737">
    <property type="term" value="C:cytoplasm"/>
    <property type="evidence" value="ECO:0007669"/>
    <property type="project" value="TreeGrafter"/>
</dbReference>
<evidence type="ECO:0000259" key="13">
    <source>
        <dbReference type="Pfam" id="PF02195"/>
    </source>
</evidence>
<evidence type="ECO:0000313" key="14">
    <source>
        <dbReference type="EMBL" id="KAK5650526.1"/>
    </source>
</evidence>
<organism evidence="14 15">
    <name type="scientific">Pyrocoelia pectoralis</name>
    <dbReference type="NCBI Taxonomy" id="417401"/>
    <lineage>
        <taxon>Eukaryota</taxon>
        <taxon>Metazoa</taxon>
        <taxon>Ecdysozoa</taxon>
        <taxon>Arthropoda</taxon>
        <taxon>Hexapoda</taxon>
        <taxon>Insecta</taxon>
        <taxon>Pterygota</taxon>
        <taxon>Neoptera</taxon>
        <taxon>Endopterygota</taxon>
        <taxon>Coleoptera</taxon>
        <taxon>Polyphaga</taxon>
        <taxon>Elateriformia</taxon>
        <taxon>Elateroidea</taxon>
        <taxon>Lampyridae</taxon>
        <taxon>Lampyrinae</taxon>
        <taxon>Pyrocoelia</taxon>
    </lineage>
</organism>
<keyword evidence="6 10" id="KW-0049">Antioxidant</keyword>
<protein>
    <recommendedName>
        <fullName evidence="2 10">Sulfiredoxin</fullName>
        <ecNumber evidence="2 10">1.8.98.2</ecNumber>
    </recommendedName>
</protein>
<proteinExistence type="inferred from homology"/>
<dbReference type="GO" id="GO:0034599">
    <property type="term" value="P:cellular response to oxidative stress"/>
    <property type="evidence" value="ECO:0007669"/>
    <property type="project" value="TreeGrafter"/>
</dbReference>
<evidence type="ECO:0000256" key="6">
    <source>
        <dbReference type="ARBA" id="ARBA00022862"/>
    </source>
</evidence>
<feature type="disulfide bond" description="Interchain" evidence="12">
    <location>
        <position position="72"/>
    </location>
</feature>
<dbReference type="PANTHER" id="PTHR21348">
    <property type="match status" value="1"/>
</dbReference>
<name>A0AAN7ZXF3_9COLE</name>
<evidence type="ECO:0000256" key="2">
    <source>
        <dbReference type="ARBA" id="ARBA00013055"/>
    </source>
</evidence>
<dbReference type="GO" id="GO:0032542">
    <property type="term" value="F:sulfiredoxin activity"/>
    <property type="evidence" value="ECO:0007669"/>
    <property type="project" value="UniProtKB-EC"/>
</dbReference>
<keyword evidence="4 10" id="KW-0547">Nucleotide-binding</keyword>
<evidence type="ECO:0000256" key="1">
    <source>
        <dbReference type="ARBA" id="ARBA00009609"/>
    </source>
</evidence>
<evidence type="ECO:0000256" key="11">
    <source>
        <dbReference type="PIRSR" id="PIRSR017267-1"/>
    </source>
</evidence>
<comment type="similarity">
    <text evidence="1 10">Belongs to the sulfiredoxin family.</text>
</comment>
<dbReference type="GO" id="GO:0005524">
    <property type="term" value="F:ATP binding"/>
    <property type="evidence" value="ECO:0007669"/>
    <property type="project" value="UniProtKB-KW"/>
</dbReference>
<sequence>MTSIHGAGIMEVHDVPMSVIIRPIMPEVNGNKVESIMRTLSNTETADLIPPIDIIWITGREGGNYYYSFGGCHRYVAHKTLNLPTIKAKLIKSTINDLKCYLGASTPDLK</sequence>
<dbReference type="InterPro" id="IPR036086">
    <property type="entry name" value="ParB/Sulfiredoxin_sf"/>
</dbReference>
<dbReference type="EC" id="1.8.98.2" evidence="2 10"/>
<keyword evidence="3" id="KW-0488">Methylation</keyword>
<evidence type="ECO:0000256" key="3">
    <source>
        <dbReference type="ARBA" id="ARBA00022481"/>
    </source>
</evidence>
<dbReference type="CDD" id="cd16395">
    <property type="entry name" value="Srx"/>
    <property type="match status" value="1"/>
</dbReference>
<keyword evidence="8 12" id="KW-1015">Disulfide bond</keyword>
<comment type="caution">
    <text evidence="14">The sequence shown here is derived from an EMBL/GenBank/DDBJ whole genome shotgun (WGS) entry which is preliminary data.</text>
</comment>
<dbReference type="Gene3D" id="3.90.1530.10">
    <property type="entry name" value="Conserved hypothetical protein from pyrococcus furiosus pfu- 392566-001, ParB domain"/>
    <property type="match status" value="1"/>
</dbReference>
<dbReference type="PANTHER" id="PTHR21348:SF2">
    <property type="entry name" value="SULFIREDOXIN-1"/>
    <property type="match status" value="1"/>
</dbReference>
<evidence type="ECO:0000256" key="12">
    <source>
        <dbReference type="PIRSR" id="PIRSR017267-2"/>
    </source>
</evidence>
<keyword evidence="15" id="KW-1185">Reference proteome</keyword>
<dbReference type="EMBL" id="JAVRBK010000001">
    <property type="protein sequence ID" value="KAK5650526.1"/>
    <property type="molecule type" value="Genomic_DNA"/>
</dbReference>
<keyword evidence="5 10" id="KW-0067">ATP-binding</keyword>
<gene>
    <name evidence="14" type="ORF">RI129_001555</name>
</gene>
<evidence type="ECO:0000256" key="8">
    <source>
        <dbReference type="ARBA" id="ARBA00023157"/>
    </source>
</evidence>
<comment type="catalytic activity">
    <reaction evidence="9 10">
        <text>S-hydroxy-S-oxy-L-cysteinyl-[peroxiredoxin] + [protein]-dithiol + ATP = S-hydroxy-L-cysteinyl-[peroxiredoxin] + [protein]-disulfide + ADP + phosphate</text>
        <dbReference type="Rhea" id="RHEA:17545"/>
        <dbReference type="Rhea" id="RHEA-COMP:10593"/>
        <dbReference type="Rhea" id="RHEA-COMP:10594"/>
        <dbReference type="Rhea" id="RHEA-COMP:13681"/>
        <dbReference type="Rhea" id="RHEA-COMP:17976"/>
        <dbReference type="ChEBI" id="CHEBI:29950"/>
        <dbReference type="ChEBI" id="CHEBI:30616"/>
        <dbReference type="ChEBI" id="CHEBI:43474"/>
        <dbReference type="ChEBI" id="CHEBI:50058"/>
        <dbReference type="ChEBI" id="CHEBI:61973"/>
        <dbReference type="ChEBI" id="CHEBI:61974"/>
        <dbReference type="ChEBI" id="CHEBI:456216"/>
        <dbReference type="EC" id="1.8.98.2"/>
    </reaction>
</comment>
<dbReference type="InterPro" id="IPR003115">
    <property type="entry name" value="ParB_N"/>
</dbReference>
<evidence type="ECO:0000313" key="15">
    <source>
        <dbReference type="Proteomes" id="UP001329430"/>
    </source>
</evidence>
<evidence type="ECO:0000256" key="10">
    <source>
        <dbReference type="PIRNR" id="PIRNR017267"/>
    </source>
</evidence>
<dbReference type="SUPFAM" id="SSF110849">
    <property type="entry name" value="ParB/Sulfiredoxin"/>
    <property type="match status" value="1"/>
</dbReference>
<evidence type="ECO:0000256" key="5">
    <source>
        <dbReference type="ARBA" id="ARBA00022840"/>
    </source>
</evidence>
<dbReference type="PIRSF" id="PIRSF017267">
    <property type="entry name" value="Sulfiredoxin"/>
    <property type="match status" value="1"/>
</dbReference>